<feature type="compositionally biased region" description="Polar residues" evidence="1">
    <location>
        <begin position="38"/>
        <end position="73"/>
    </location>
</feature>
<evidence type="ECO:0000256" key="1">
    <source>
        <dbReference type="SAM" id="MobiDB-lite"/>
    </source>
</evidence>
<name>A0A9P7R4J1_9PEZI</name>
<evidence type="ECO:0000313" key="2">
    <source>
        <dbReference type="EMBL" id="KAG7050082.1"/>
    </source>
</evidence>
<dbReference type="AlphaFoldDB" id="A0A9P7R4J1"/>
<accession>A0A9P7R4J1</accession>
<keyword evidence="3" id="KW-1185">Reference proteome</keyword>
<sequence>MTGLAPELHPRRRSDMDLSLLPYLHRRYPMQDAGGNMQAPQCSTSVQVPSANNTPKPTNISHSVQADTRTSLGGVQGPGSK</sequence>
<dbReference type="EMBL" id="JAESDN010000005">
    <property type="protein sequence ID" value="KAG7050082.1"/>
    <property type="molecule type" value="Genomic_DNA"/>
</dbReference>
<protein>
    <submittedName>
        <fullName evidence="2">Uncharacterized protein</fullName>
    </submittedName>
</protein>
<dbReference type="Proteomes" id="UP000699042">
    <property type="component" value="Unassembled WGS sequence"/>
</dbReference>
<comment type="caution">
    <text evidence="2">The sequence shown here is derived from an EMBL/GenBank/DDBJ whole genome shotgun (WGS) entry which is preliminary data.</text>
</comment>
<gene>
    <name evidence="2" type="ORF">JMJ77_012836</name>
</gene>
<evidence type="ECO:0000313" key="3">
    <source>
        <dbReference type="Proteomes" id="UP000699042"/>
    </source>
</evidence>
<proteinExistence type="predicted"/>
<organism evidence="2 3">
    <name type="scientific">Colletotrichum scovillei</name>
    <dbReference type="NCBI Taxonomy" id="1209932"/>
    <lineage>
        <taxon>Eukaryota</taxon>
        <taxon>Fungi</taxon>
        <taxon>Dikarya</taxon>
        <taxon>Ascomycota</taxon>
        <taxon>Pezizomycotina</taxon>
        <taxon>Sordariomycetes</taxon>
        <taxon>Hypocreomycetidae</taxon>
        <taxon>Glomerellales</taxon>
        <taxon>Glomerellaceae</taxon>
        <taxon>Colletotrichum</taxon>
        <taxon>Colletotrichum acutatum species complex</taxon>
    </lineage>
</organism>
<feature type="region of interest" description="Disordered" evidence="1">
    <location>
        <begin position="30"/>
        <end position="81"/>
    </location>
</feature>
<reference evidence="2" key="1">
    <citation type="submission" date="2021-05" db="EMBL/GenBank/DDBJ databases">
        <title>Comparative genomics of three Colletotrichum scovillei strains and genetic complementation revealed genes involved fungal growth and virulence on chili pepper.</title>
        <authorList>
            <person name="Hsieh D.-K."/>
            <person name="Chuang S.-C."/>
            <person name="Chen C.-Y."/>
            <person name="Chao Y.-T."/>
            <person name="Lu M.-Y.J."/>
            <person name="Lee M.-H."/>
            <person name="Shih M.-C."/>
        </authorList>
    </citation>
    <scope>NUCLEOTIDE SEQUENCE</scope>
    <source>
        <strain evidence="2">Coll-153</strain>
    </source>
</reference>